<feature type="transmembrane region" description="Helical" evidence="1">
    <location>
        <begin position="198"/>
        <end position="220"/>
    </location>
</feature>
<dbReference type="EMBL" id="BMYZ01000001">
    <property type="protein sequence ID" value="GGY75089.1"/>
    <property type="molecule type" value="Genomic_DNA"/>
</dbReference>
<feature type="transmembrane region" description="Helical" evidence="1">
    <location>
        <begin position="156"/>
        <end position="178"/>
    </location>
</feature>
<organism evidence="2 3">
    <name type="scientific">Cellvibrio zantedeschiae</name>
    <dbReference type="NCBI Taxonomy" id="1237077"/>
    <lineage>
        <taxon>Bacteria</taxon>
        <taxon>Pseudomonadati</taxon>
        <taxon>Pseudomonadota</taxon>
        <taxon>Gammaproteobacteria</taxon>
        <taxon>Cellvibrionales</taxon>
        <taxon>Cellvibrionaceae</taxon>
        <taxon>Cellvibrio</taxon>
    </lineage>
</organism>
<name>A0ABQ3B4P2_9GAMM</name>
<gene>
    <name evidence="2" type="ORF">GCM10011613_20730</name>
</gene>
<keyword evidence="1" id="KW-1133">Transmembrane helix</keyword>
<dbReference type="RefSeq" id="WP_189418086.1">
    <property type="nucleotide sequence ID" value="NZ_BMYZ01000001.1"/>
</dbReference>
<protein>
    <submittedName>
        <fullName evidence="2">Membrane protein</fullName>
    </submittedName>
</protein>
<reference evidence="3" key="1">
    <citation type="journal article" date="2019" name="Int. J. Syst. Evol. Microbiol.">
        <title>The Global Catalogue of Microorganisms (GCM) 10K type strain sequencing project: providing services to taxonomists for standard genome sequencing and annotation.</title>
        <authorList>
            <consortium name="The Broad Institute Genomics Platform"/>
            <consortium name="The Broad Institute Genome Sequencing Center for Infectious Disease"/>
            <person name="Wu L."/>
            <person name="Ma J."/>
        </authorList>
    </citation>
    <scope>NUCLEOTIDE SEQUENCE [LARGE SCALE GENOMIC DNA]</scope>
    <source>
        <strain evidence="3">KCTC 32239</strain>
    </source>
</reference>
<feature type="transmembrane region" description="Helical" evidence="1">
    <location>
        <begin position="122"/>
        <end position="144"/>
    </location>
</feature>
<accession>A0ABQ3B4P2</accession>
<keyword evidence="3" id="KW-1185">Reference proteome</keyword>
<evidence type="ECO:0000313" key="3">
    <source>
        <dbReference type="Proteomes" id="UP000619761"/>
    </source>
</evidence>
<sequence>MNILLPPAGLLFWVCFCVTLAVLGAASWRAAWSQLLALPTRQHALFAAILGLAIFWLMQAHVQDTMAFHVMLMTVTTMVFGWGLAILIGAAALVVLKIFQISLYGTSVGLVTTLSQIHPSTIPVDFCLSVVVPVGWTCCVIWCVNHWKFKNPFTYFLGVGFFGAIASCVLTDISAYLLFAVTSDEIYFDVIKEHFFSFLLLAFPEGFINGTIATALTVFWPDLVKTYRDDWFLKEK</sequence>
<dbReference type="Proteomes" id="UP000619761">
    <property type="component" value="Unassembled WGS sequence"/>
</dbReference>
<evidence type="ECO:0000256" key="1">
    <source>
        <dbReference type="SAM" id="Phobius"/>
    </source>
</evidence>
<keyword evidence="1" id="KW-0472">Membrane</keyword>
<evidence type="ECO:0000313" key="2">
    <source>
        <dbReference type="EMBL" id="GGY75089.1"/>
    </source>
</evidence>
<keyword evidence="1" id="KW-0812">Transmembrane</keyword>
<feature type="transmembrane region" description="Helical" evidence="1">
    <location>
        <begin position="79"/>
        <end position="102"/>
    </location>
</feature>
<proteinExistence type="predicted"/>
<comment type="caution">
    <text evidence="2">The sequence shown here is derived from an EMBL/GenBank/DDBJ whole genome shotgun (WGS) entry which is preliminary data.</text>
</comment>
<feature type="transmembrane region" description="Helical" evidence="1">
    <location>
        <begin position="40"/>
        <end position="58"/>
    </location>
</feature>